<reference evidence="2 3" key="2">
    <citation type="journal article" date="2008" name="Nature">
        <title>The Phaeodactylum genome reveals the evolutionary history of diatom genomes.</title>
        <authorList>
            <person name="Bowler C."/>
            <person name="Allen A.E."/>
            <person name="Badger J.H."/>
            <person name="Grimwood J."/>
            <person name="Jabbari K."/>
            <person name="Kuo A."/>
            <person name="Maheswari U."/>
            <person name="Martens C."/>
            <person name="Maumus F."/>
            <person name="Otillar R.P."/>
            <person name="Rayko E."/>
            <person name="Salamov A."/>
            <person name="Vandepoele K."/>
            <person name="Beszteri B."/>
            <person name="Gruber A."/>
            <person name="Heijde M."/>
            <person name="Katinka M."/>
            <person name="Mock T."/>
            <person name="Valentin K."/>
            <person name="Verret F."/>
            <person name="Berges J.A."/>
            <person name="Brownlee C."/>
            <person name="Cadoret J.P."/>
            <person name="Chiovitti A."/>
            <person name="Choi C.J."/>
            <person name="Coesel S."/>
            <person name="De Martino A."/>
            <person name="Detter J.C."/>
            <person name="Durkin C."/>
            <person name="Falciatore A."/>
            <person name="Fournet J."/>
            <person name="Haruta M."/>
            <person name="Huysman M.J."/>
            <person name="Jenkins B.D."/>
            <person name="Jiroutova K."/>
            <person name="Jorgensen R.E."/>
            <person name="Joubert Y."/>
            <person name="Kaplan A."/>
            <person name="Kroger N."/>
            <person name="Kroth P.G."/>
            <person name="La Roche J."/>
            <person name="Lindquist E."/>
            <person name="Lommer M."/>
            <person name="Martin-Jezequel V."/>
            <person name="Lopez P.J."/>
            <person name="Lucas S."/>
            <person name="Mangogna M."/>
            <person name="McGinnis K."/>
            <person name="Medlin L.K."/>
            <person name="Montsant A."/>
            <person name="Oudot-Le Secq M.P."/>
            <person name="Napoli C."/>
            <person name="Obornik M."/>
            <person name="Parker M.S."/>
            <person name="Petit J.L."/>
            <person name="Porcel B.M."/>
            <person name="Poulsen N."/>
            <person name="Robison M."/>
            <person name="Rychlewski L."/>
            <person name="Rynearson T.A."/>
            <person name="Schmutz J."/>
            <person name="Shapiro H."/>
            <person name="Siaut M."/>
            <person name="Stanley M."/>
            <person name="Sussman M.R."/>
            <person name="Taylor A.R."/>
            <person name="Vardi A."/>
            <person name="von Dassow P."/>
            <person name="Vyverman W."/>
            <person name="Willis A."/>
            <person name="Wyrwicz L.S."/>
            <person name="Rokhsar D.S."/>
            <person name="Weissenbach J."/>
            <person name="Armbrust E.V."/>
            <person name="Green B.R."/>
            <person name="Van de Peer Y."/>
            <person name="Grigoriev I.V."/>
        </authorList>
    </citation>
    <scope>NUCLEOTIDE SEQUENCE [LARGE SCALE GENOMIC DNA]</scope>
    <source>
        <strain evidence="2 3">CCMP1335</strain>
    </source>
</reference>
<organism evidence="2 3">
    <name type="scientific">Thalassiosira pseudonana</name>
    <name type="common">Marine diatom</name>
    <name type="synonym">Cyclotella nana</name>
    <dbReference type="NCBI Taxonomy" id="35128"/>
    <lineage>
        <taxon>Eukaryota</taxon>
        <taxon>Sar</taxon>
        <taxon>Stramenopiles</taxon>
        <taxon>Ochrophyta</taxon>
        <taxon>Bacillariophyta</taxon>
        <taxon>Coscinodiscophyceae</taxon>
        <taxon>Thalassiosirophycidae</taxon>
        <taxon>Thalassiosirales</taxon>
        <taxon>Thalassiosiraceae</taxon>
        <taxon>Thalassiosira</taxon>
    </lineage>
</organism>
<evidence type="ECO:0000313" key="3">
    <source>
        <dbReference type="Proteomes" id="UP000001449"/>
    </source>
</evidence>
<dbReference type="eggNOG" id="ENOG502QZBU">
    <property type="taxonomic scope" value="Eukaryota"/>
</dbReference>
<accession>B8C094</accession>
<keyword evidence="3" id="KW-1185">Reference proteome</keyword>
<dbReference type="GeneID" id="7443773"/>
<dbReference type="OMA" id="WIINQNE"/>
<sequence>MGTTPFTASAAETPAEAIRILSSKTLPGLGPPDVYYPPYFVGKWKVTRLVTTSEDSFYKDVPLPLKVESEMRFVPYDAGKDFENFSGDNANDSPAIADRAFNERSFYNALASVLFSGPVPKSLPSINKLDWTPTNPNVLSMSYADGSSKEVKVTKRSSDVSKSGDSVFSSEFRRITAVPAAGGVAGGIPSIYKSRVLTKWKQGADGTGFIGKVNLVEGIEIAYNEQGTLGDNAKSNDPLLMMSGGGSGAISSLYGADSRDLVDWKSTKTKILMERIV</sequence>
<evidence type="ECO:0000313" key="2">
    <source>
        <dbReference type="EMBL" id="EED93479.1"/>
    </source>
</evidence>
<dbReference type="InterPro" id="IPR049213">
    <property type="entry name" value="DUF6816"/>
</dbReference>
<dbReference type="AlphaFoldDB" id="B8C094"/>
<dbReference type="EMBL" id="CM000641">
    <property type="protein sequence ID" value="EED93479.1"/>
    <property type="molecule type" value="Genomic_DNA"/>
</dbReference>
<evidence type="ECO:0000259" key="1">
    <source>
        <dbReference type="Pfam" id="PF20670"/>
    </source>
</evidence>
<reference evidence="2 3" key="1">
    <citation type="journal article" date="2004" name="Science">
        <title>The genome of the diatom Thalassiosira pseudonana: ecology, evolution, and metabolism.</title>
        <authorList>
            <person name="Armbrust E.V."/>
            <person name="Berges J.A."/>
            <person name="Bowler C."/>
            <person name="Green B.R."/>
            <person name="Martinez D."/>
            <person name="Putnam N.H."/>
            <person name="Zhou S."/>
            <person name="Allen A.E."/>
            <person name="Apt K.E."/>
            <person name="Bechner M."/>
            <person name="Brzezinski M.A."/>
            <person name="Chaal B.K."/>
            <person name="Chiovitti A."/>
            <person name="Davis A.K."/>
            <person name="Demarest M.S."/>
            <person name="Detter J.C."/>
            <person name="Glavina T."/>
            <person name="Goodstein D."/>
            <person name="Hadi M.Z."/>
            <person name="Hellsten U."/>
            <person name="Hildebrand M."/>
            <person name="Jenkins B.D."/>
            <person name="Jurka J."/>
            <person name="Kapitonov V.V."/>
            <person name="Kroger N."/>
            <person name="Lau W.W."/>
            <person name="Lane T.W."/>
            <person name="Larimer F.W."/>
            <person name="Lippmeier J.C."/>
            <person name="Lucas S."/>
            <person name="Medina M."/>
            <person name="Montsant A."/>
            <person name="Obornik M."/>
            <person name="Parker M.S."/>
            <person name="Palenik B."/>
            <person name="Pazour G.J."/>
            <person name="Richardson P.M."/>
            <person name="Rynearson T.A."/>
            <person name="Saito M.A."/>
            <person name="Schwartz D.C."/>
            <person name="Thamatrakoln K."/>
            <person name="Valentin K."/>
            <person name="Vardi A."/>
            <person name="Wilkerson F.P."/>
            <person name="Rokhsar D.S."/>
        </authorList>
    </citation>
    <scope>NUCLEOTIDE SEQUENCE [LARGE SCALE GENOMIC DNA]</scope>
    <source>
        <strain evidence="2 3">CCMP1335</strain>
    </source>
</reference>
<dbReference type="RefSeq" id="XP_002289942.1">
    <property type="nucleotide sequence ID" value="XM_002289906.1"/>
</dbReference>
<name>B8C094_THAPS</name>
<gene>
    <name evidence="2" type="ORF">THAPSDRAFT_4775</name>
</gene>
<dbReference type="HOGENOM" id="CLU_1006426_0_0_1"/>
<dbReference type="InParanoid" id="B8C094"/>
<dbReference type="Proteomes" id="UP000001449">
    <property type="component" value="Chromosome 4"/>
</dbReference>
<dbReference type="KEGG" id="tps:THAPSDRAFT_4775"/>
<proteinExistence type="predicted"/>
<dbReference type="PaxDb" id="35128-Thaps4775"/>
<dbReference type="Pfam" id="PF20670">
    <property type="entry name" value="DUF6816"/>
    <property type="match status" value="1"/>
</dbReference>
<protein>
    <recommendedName>
        <fullName evidence="1">DUF6816 domain-containing protein</fullName>
    </recommendedName>
</protein>
<feature type="domain" description="DUF6816" evidence="1">
    <location>
        <begin position="28"/>
        <end position="203"/>
    </location>
</feature>